<dbReference type="EMBL" id="VXBY01012693">
    <property type="protein sequence ID" value="NXP43291.1"/>
    <property type="molecule type" value="Genomic_DNA"/>
</dbReference>
<dbReference type="GO" id="GO:0002250">
    <property type="term" value="P:adaptive immune response"/>
    <property type="evidence" value="ECO:0007669"/>
    <property type="project" value="UniProtKB-KW"/>
</dbReference>
<evidence type="ECO:0000256" key="1">
    <source>
        <dbReference type="ARBA" id="ARBA00004479"/>
    </source>
</evidence>
<dbReference type="PANTHER" id="PTHR19944:SF99">
    <property type="entry name" value="HLA CLASS II HISTOCOMPATIBILITY ANTIGEN, DRB1 BETA CHAIN"/>
    <property type="match status" value="1"/>
</dbReference>
<dbReference type="InterPro" id="IPR050160">
    <property type="entry name" value="MHC/Immunoglobulin"/>
</dbReference>
<evidence type="ECO:0000313" key="13">
    <source>
        <dbReference type="Proteomes" id="UP000524007"/>
    </source>
</evidence>
<protein>
    <submittedName>
        <fullName evidence="12">HB2C protein</fullName>
    </submittedName>
</protein>
<evidence type="ECO:0000256" key="2">
    <source>
        <dbReference type="ARBA" id="ARBA00022692"/>
    </source>
</evidence>
<dbReference type="SUPFAM" id="SSF54452">
    <property type="entry name" value="MHC antigen-recognition domain"/>
    <property type="match status" value="1"/>
</dbReference>
<comment type="caution">
    <text evidence="12">The sequence shown here is derived from an EMBL/GenBank/DDBJ whole genome shotgun (WGS) entry which is preliminary data.</text>
</comment>
<keyword evidence="10" id="KW-0732">Signal</keyword>
<keyword evidence="9" id="KW-0491">MHC II</keyword>
<dbReference type="InterPro" id="IPR011162">
    <property type="entry name" value="MHC_I/II-like_Ag-recog"/>
</dbReference>
<dbReference type="Pfam" id="PF00969">
    <property type="entry name" value="MHC_II_beta"/>
    <property type="match status" value="1"/>
</dbReference>
<feature type="chain" id="PRO_5029644748" evidence="10">
    <location>
        <begin position="25"/>
        <end position="154"/>
    </location>
</feature>
<dbReference type="SMART" id="SM00921">
    <property type="entry name" value="MHC_II_beta"/>
    <property type="match status" value="1"/>
</dbReference>
<dbReference type="Proteomes" id="UP000524007">
    <property type="component" value="Unassembled WGS sequence"/>
</dbReference>
<evidence type="ECO:0000256" key="10">
    <source>
        <dbReference type="SAM" id="SignalP"/>
    </source>
</evidence>
<evidence type="ECO:0000256" key="3">
    <source>
        <dbReference type="ARBA" id="ARBA00022859"/>
    </source>
</evidence>
<accession>A0A7L2A805</accession>
<dbReference type="AlphaFoldDB" id="A0A7L2A805"/>
<feature type="domain" description="MHC class II beta chain N-terminal" evidence="11">
    <location>
        <begin position="37"/>
        <end position="111"/>
    </location>
</feature>
<dbReference type="InterPro" id="IPR000353">
    <property type="entry name" value="MHC_II_b_N"/>
</dbReference>
<organism evidence="12 13">
    <name type="scientific">Leiothrix lutea</name>
    <name type="common">Red-billed leiothrix</name>
    <name type="synonym">Sylvia lutea</name>
    <dbReference type="NCBI Taxonomy" id="36275"/>
    <lineage>
        <taxon>Eukaryota</taxon>
        <taxon>Metazoa</taxon>
        <taxon>Chordata</taxon>
        <taxon>Craniata</taxon>
        <taxon>Vertebrata</taxon>
        <taxon>Euteleostomi</taxon>
        <taxon>Archelosauria</taxon>
        <taxon>Archosauria</taxon>
        <taxon>Dinosauria</taxon>
        <taxon>Saurischia</taxon>
        <taxon>Theropoda</taxon>
        <taxon>Coelurosauria</taxon>
        <taxon>Aves</taxon>
        <taxon>Neognathae</taxon>
        <taxon>Neoaves</taxon>
        <taxon>Telluraves</taxon>
        <taxon>Australaves</taxon>
        <taxon>Passeriformes</taxon>
        <taxon>Sylvioidea</taxon>
        <taxon>Leiothrichidae</taxon>
        <taxon>Leiothrix</taxon>
    </lineage>
</organism>
<gene>
    <name evidence="12" type="primary">Hb2c</name>
    <name evidence="12" type="ORF">LEILUT_R11676</name>
</gene>
<feature type="non-terminal residue" evidence="12">
    <location>
        <position position="154"/>
    </location>
</feature>
<keyword evidence="3" id="KW-0391">Immunity</keyword>
<dbReference type="FunFam" id="3.10.320.10:FF:000001">
    <property type="entry name" value="HLA class II histocompatibility antigen, DRB1-1 beta chain"/>
    <property type="match status" value="1"/>
</dbReference>
<dbReference type="GO" id="GO:0042613">
    <property type="term" value="C:MHC class II protein complex"/>
    <property type="evidence" value="ECO:0007669"/>
    <property type="project" value="UniProtKB-KW"/>
</dbReference>
<keyword evidence="13" id="KW-1185">Reference proteome</keyword>
<keyword evidence="6" id="KW-0472">Membrane</keyword>
<evidence type="ECO:0000256" key="5">
    <source>
        <dbReference type="ARBA" id="ARBA00023130"/>
    </source>
</evidence>
<sequence>MGRVAVAGAVLVALVVLGAPPAAGAELPGVFQEMIRFECYFINGTEKVRYIERLIYNRKQYVVFDSDVGHFVGDTPYGEMRATYWNNKPHWAEFKRGEVDRLCRSNYKLFTPFTVERRVPPSVSISLLPSSSQAGARGLLCSVMDFYPAHIQVR</sequence>
<dbReference type="Gene3D" id="3.10.320.10">
    <property type="entry name" value="Class II Histocompatibility Antigen, M Beta Chain, Chain B, domain 1"/>
    <property type="match status" value="1"/>
</dbReference>
<feature type="non-terminal residue" evidence="12">
    <location>
        <position position="1"/>
    </location>
</feature>
<evidence type="ECO:0000313" key="12">
    <source>
        <dbReference type="EMBL" id="NXP43291.1"/>
    </source>
</evidence>
<evidence type="ECO:0000256" key="7">
    <source>
        <dbReference type="ARBA" id="ARBA00023157"/>
    </source>
</evidence>
<evidence type="ECO:0000256" key="4">
    <source>
        <dbReference type="ARBA" id="ARBA00022989"/>
    </source>
</evidence>
<keyword evidence="8" id="KW-0325">Glycoprotein</keyword>
<dbReference type="GO" id="GO:0002504">
    <property type="term" value="P:antigen processing and presentation of peptide or polysaccharide antigen via MHC class II"/>
    <property type="evidence" value="ECO:0007669"/>
    <property type="project" value="UniProtKB-KW"/>
</dbReference>
<dbReference type="PANTHER" id="PTHR19944">
    <property type="entry name" value="MHC CLASS II-RELATED"/>
    <property type="match status" value="1"/>
</dbReference>
<evidence type="ECO:0000256" key="6">
    <source>
        <dbReference type="ARBA" id="ARBA00023136"/>
    </source>
</evidence>
<keyword evidence="4" id="KW-1133">Transmembrane helix</keyword>
<keyword evidence="2" id="KW-0812">Transmembrane</keyword>
<keyword evidence="5" id="KW-1064">Adaptive immunity</keyword>
<reference evidence="12 13" key="1">
    <citation type="submission" date="2019-09" db="EMBL/GenBank/DDBJ databases">
        <title>Bird 10,000 Genomes (B10K) Project - Family phase.</title>
        <authorList>
            <person name="Zhang G."/>
        </authorList>
    </citation>
    <scope>NUCLEOTIDE SEQUENCE [LARGE SCALE GENOMIC DNA]</scope>
    <source>
        <strain evidence="12">B10K-DU-002-43</strain>
        <tissue evidence="12">Muscle</tissue>
    </source>
</reference>
<name>A0A7L2A805_LEILU</name>
<dbReference type="InterPro" id="IPR014745">
    <property type="entry name" value="MHC_II_a/b_N"/>
</dbReference>
<evidence type="ECO:0000256" key="9">
    <source>
        <dbReference type="ARBA" id="ARBA00023182"/>
    </source>
</evidence>
<feature type="signal peptide" evidence="10">
    <location>
        <begin position="1"/>
        <end position="24"/>
    </location>
</feature>
<evidence type="ECO:0000259" key="11">
    <source>
        <dbReference type="SMART" id="SM00921"/>
    </source>
</evidence>
<comment type="subcellular location">
    <subcellularLocation>
        <location evidence="1">Membrane</location>
        <topology evidence="1">Single-pass type I membrane protein</topology>
    </subcellularLocation>
</comment>
<evidence type="ECO:0000256" key="8">
    <source>
        <dbReference type="ARBA" id="ARBA00023180"/>
    </source>
</evidence>
<proteinExistence type="predicted"/>
<keyword evidence="7" id="KW-1015">Disulfide bond</keyword>